<dbReference type="EMBL" id="PIXC01000012">
    <property type="protein sequence ID" value="PKE26180.1"/>
    <property type="molecule type" value="Genomic_DNA"/>
</dbReference>
<evidence type="ECO:0000313" key="1">
    <source>
        <dbReference type="EMBL" id="PKE26180.1"/>
    </source>
</evidence>
<organism evidence="1 2">
    <name type="scientific">Macrococcoides caseolyticum</name>
    <dbReference type="NCBI Taxonomy" id="69966"/>
    <lineage>
        <taxon>Bacteria</taxon>
        <taxon>Bacillati</taxon>
        <taxon>Bacillota</taxon>
        <taxon>Bacilli</taxon>
        <taxon>Bacillales</taxon>
        <taxon>Staphylococcaceae</taxon>
        <taxon>Macrococcoides</taxon>
    </lineage>
</organism>
<gene>
    <name evidence="1" type="ORF">CW686_06635</name>
</gene>
<name>A0A855GM26_9STAP</name>
<sequence>MKKHRGLKKIFKSTLDNYHENFIKYNGYIELYVPQIGFMNEDINGKEYQIINVLIENTKHSIPKDANFMYVIDELNILDSHIIISDDSNDFNLNLRQEASGKIPNYLKQIESKFGLKFTRMVSITEMNFVDYTNLDENDKFDILYYIRKDKEKVIFVTNVLWTWSSI</sequence>
<dbReference type="AlphaFoldDB" id="A0A855GM26"/>
<evidence type="ECO:0000313" key="2">
    <source>
        <dbReference type="Proteomes" id="UP000233482"/>
    </source>
</evidence>
<dbReference type="Proteomes" id="UP000233482">
    <property type="component" value="Unassembled WGS sequence"/>
</dbReference>
<dbReference type="RefSeq" id="WP_086038633.1">
    <property type="nucleotide sequence ID" value="NZ_CABFNV010000003.1"/>
</dbReference>
<proteinExistence type="predicted"/>
<comment type="caution">
    <text evidence="1">The sequence shown here is derived from an EMBL/GenBank/DDBJ whole genome shotgun (WGS) entry which is preliminary data.</text>
</comment>
<dbReference type="GeneID" id="61129186"/>
<accession>A0A855GM26</accession>
<reference evidence="1 2" key="1">
    <citation type="submission" date="2017-12" db="EMBL/GenBank/DDBJ databases">
        <title>Genomics of Macrococcus caseolyticus.</title>
        <authorList>
            <person name="MacFadyen A.C."/>
            <person name="Paterson G.K."/>
        </authorList>
    </citation>
    <scope>NUCLEOTIDE SEQUENCE [LARGE SCALE GENOMIC DNA]</scope>
    <source>
        <strain evidence="1 2">5788_EF188</strain>
    </source>
</reference>
<protein>
    <submittedName>
        <fullName evidence="1">Uncharacterized protein</fullName>
    </submittedName>
</protein>